<dbReference type="GO" id="GO:0003862">
    <property type="term" value="F:3-isopropylmalate dehydrogenase activity"/>
    <property type="evidence" value="ECO:0007669"/>
    <property type="project" value="UniProtKB-EC"/>
</dbReference>
<dbReference type="EC" id="1.1.1.85" evidence="8"/>
<dbReference type="SMART" id="SM01329">
    <property type="entry name" value="Iso_dh"/>
    <property type="match status" value="1"/>
</dbReference>
<dbReference type="GO" id="GO:0051287">
    <property type="term" value="F:NAD binding"/>
    <property type="evidence" value="ECO:0007669"/>
    <property type="project" value="InterPro"/>
</dbReference>
<organism evidence="8">
    <name type="scientific">Nakamurella sp. A5-74</name>
    <dbReference type="NCBI Taxonomy" id="3158264"/>
    <lineage>
        <taxon>Bacteria</taxon>
        <taxon>Bacillati</taxon>
        <taxon>Actinomycetota</taxon>
        <taxon>Actinomycetes</taxon>
        <taxon>Nakamurellales</taxon>
        <taxon>Nakamurellaceae</taxon>
        <taxon>Nakamurella</taxon>
    </lineage>
</organism>
<gene>
    <name evidence="8" type="ORF">ABLG96_17310</name>
</gene>
<evidence type="ECO:0000256" key="5">
    <source>
        <dbReference type="ARBA" id="ARBA00023027"/>
    </source>
</evidence>
<proteinExistence type="predicted"/>
<evidence type="ECO:0000259" key="7">
    <source>
        <dbReference type="SMART" id="SM01329"/>
    </source>
</evidence>
<dbReference type="AlphaFoldDB" id="A0AAU8DP00"/>
<dbReference type="RefSeq" id="WP_353648567.1">
    <property type="nucleotide sequence ID" value="NZ_CP159218.1"/>
</dbReference>
<dbReference type="Pfam" id="PF00180">
    <property type="entry name" value="Iso_dh"/>
    <property type="match status" value="1"/>
</dbReference>
<dbReference type="EMBL" id="CP159218">
    <property type="protein sequence ID" value="XCG62952.1"/>
    <property type="molecule type" value="Genomic_DNA"/>
</dbReference>
<evidence type="ECO:0000256" key="2">
    <source>
        <dbReference type="ARBA" id="ARBA00001946"/>
    </source>
</evidence>
<dbReference type="SUPFAM" id="SSF53659">
    <property type="entry name" value="Isocitrate/Isopropylmalate dehydrogenase-like"/>
    <property type="match status" value="1"/>
</dbReference>
<keyword evidence="3" id="KW-0479">Metal-binding</keyword>
<dbReference type="InterPro" id="IPR050501">
    <property type="entry name" value="ICDH/IPMDH"/>
</dbReference>
<dbReference type="PROSITE" id="PS00470">
    <property type="entry name" value="IDH_IMDH"/>
    <property type="match status" value="1"/>
</dbReference>
<evidence type="ECO:0000256" key="4">
    <source>
        <dbReference type="ARBA" id="ARBA00023002"/>
    </source>
</evidence>
<sequence length="360" mass="37573">MTSAPSAAAQPTTAQPTTASVARRISVVGGDGIGPEVIAAARQVLDATGVALDYIDVPVSATRYLQTGELLPDADLETLRGTDAILFGAVGHPEVPPGIMERDLLLRLRFEFDLGLNVRPVKLLPGQSSLVSTATPETVDWIFVRENTEGPYVGTGGRFRRGSEHEVAVQDSINTRHGIRRAAEYAFGLAESRRGKLTWSHKTNVMLHAGGLWADVIAEVATLHPGVELEYQHADAMTIHLIRRPQDFDVIVTDNLFGDLLTDLGGEIGGGVGLMPSANFTPGSSLPGLFEPIHGSAPDIAGQGIANPTGAVLSAALMLRALGFQAEAASVEQAVLAAAVAGGLSGSTDRVTAAIIAALV</sequence>
<dbReference type="PANTHER" id="PTHR43275">
    <property type="entry name" value="D-MALATE DEHYDROGENASE [DECARBOXYLATING]"/>
    <property type="match status" value="1"/>
</dbReference>
<feature type="domain" description="Isopropylmalate dehydrogenase-like" evidence="7">
    <location>
        <begin position="24"/>
        <end position="355"/>
    </location>
</feature>
<comment type="cofactor">
    <cofactor evidence="2">
        <name>Mg(2+)</name>
        <dbReference type="ChEBI" id="CHEBI:18420"/>
    </cofactor>
</comment>
<evidence type="ECO:0000256" key="1">
    <source>
        <dbReference type="ARBA" id="ARBA00001936"/>
    </source>
</evidence>
<dbReference type="NCBIfam" id="NF002898">
    <property type="entry name" value="PRK03437.1"/>
    <property type="match status" value="1"/>
</dbReference>
<dbReference type="Gene3D" id="3.40.718.10">
    <property type="entry name" value="Isopropylmalate Dehydrogenase"/>
    <property type="match status" value="1"/>
</dbReference>
<comment type="cofactor">
    <cofactor evidence="1">
        <name>Mn(2+)</name>
        <dbReference type="ChEBI" id="CHEBI:29035"/>
    </cofactor>
</comment>
<evidence type="ECO:0000256" key="3">
    <source>
        <dbReference type="ARBA" id="ARBA00022723"/>
    </source>
</evidence>
<name>A0AAU8DP00_9ACTN</name>
<keyword evidence="6" id="KW-0464">Manganese</keyword>
<dbReference type="InterPro" id="IPR019818">
    <property type="entry name" value="IsoCit/isopropylmalate_DH_CS"/>
</dbReference>
<evidence type="ECO:0000313" key="8">
    <source>
        <dbReference type="EMBL" id="XCG62952.1"/>
    </source>
</evidence>
<dbReference type="GO" id="GO:0000287">
    <property type="term" value="F:magnesium ion binding"/>
    <property type="evidence" value="ECO:0007669"/>
    <property type="project" value="InterPro"/>
</dbReference>
<accession>A0AAU8DP00</accession>
<dbReference type="PANTHER" id="PTHR43275:SF1">
    <property type="entry name" value="D-MALATE DEHYDROGENASE [DECARBOXYLATING]"/>
    <property type="match status" value="1"/>
</dbReference>
<evidence type="ECO:0000256" key="6">
    <source>
        <dbReference type="ARBA" id="ARBA00023211"/>
    </source>
</evidence>
<keyword evidence="5" id="KW-0520">NAD</keyword>
<protein>
    <submittedName>
        <fullName evidence="8">3-isopropylmalate dehydrogenase</fullName>
        <ecNumber evidence="8">1.1.1.85</ecNumber>
    </submittedName>
</protein>
<keyword evidence="4 8" id="KW-0560">Oxidoreductase</keyword>
<reference evidence="8" key="1">
    <citation type="submission" date="2024-05" db="EMBL/GenBank/DDBJ databases">
        <authorList>
            <person name="Cai S.Y."/>
            <person name="Jin L.M."/>
            <person name="Li H.R."/>
        </authorList>
    </citation>
    <scope>NUCLEOTIDE SEQUENCE</scope>
    <source>
        <strain evidence="8">A5-74</strain>
    </source>
</reference>
<dbReference type="InterPro" id="IPR024084">
    <property type="entry name" value="IsoPropMal-DH-like_dom"/>
</dbReference>